<reference evidence="1" key="1">
    <citation type="journal article" date="2015" name="Nature">
        <title>Complex archaea that bridge the gap between prokaryotes and eukaryotes.</title>
        <authorList>
            <person name="Spang A."/>
            <person name="Saw J.H."/>
            <person name="Jorgensen S.L."/>
            <person name="Zaremba-Niedzwiedzka K."/>
            <person name="Martijn J."/>
            <person name="Lind A.E."/>
            <person name="van Eijk R."/>
            <person name="Schleper C."/>
            <person name="Guy L."/>
            <person name="Ettema T.J."/>
        </authorList>
    </citation>
    <scope>NUCLEOTIDE SEQUENCE</scope>
</reference>
<proteinExistence type="predicted"/>
<comment type="caution">
    <text evidence="1">The sequence shown here is derived from an EMBL/GenBank/DDBJ whole genome shotgun (WGS) entry which is preliminary data.</text>
</comment>
<sequence length="301" mass="33411">MDLTSKKPLSIKEKMDLSRVLQVMALDEIGAKAKPRPSEMIFHGGTSIATAHGSNRWSEDLDFVVTADLMKNLGGLRARVEKALKLRMKASMPGAVLELTDKTGTEKGAPEIGKVDRWLLRWEHPKRRGAIRVKIEFFVTVPECIPAYSVSIATPRSKGILATASLPTADVKALWADKVLAISARESIKWRDLYDLAYLSQEMSAAGIDRSSAMEDLRISAEIYNSNLTRIRDGLARDVVVDGLFDLDAYQADMKKWFSDMEFKAMAASDAFRGQLEYAAEEIRRARAAILDNENNCDGPS</sequence>
<accession>A0A0F9W8J6</accession>
<evidence type="ECO:0008006" key="2">
    <source>
        <dbReference type="Google" id="ProtNLM"/>
    </source>
</evidence>
<dbReference type="Pfam" id="PF08843">
    <property type="entry name" value="AbiEii"/>
    <property type="match status" value="1"/>
</dbReference>
<protein>
    <recommendedName>
        <fullName evidence="2">Nucleotidyl transferase AbiEii/AbiGii toxin family protein</fullName>
    </recommendedName>
</protein>
<name>A0A0F9W8J6_9ZZZZ</name>
<dbReference type="AlphaFoldDB" id="A0A0F9W8J6"/>
<organism evidence="1">
    <name type="scientific">marine sediment metagenome</name>
    <dbReference type="NCBI Taxonomy" id="412755"/>
    <lineage>
        <taxon>unclassified sequences</taxon>
        <taxon>metagenomes</taxon>
        <taxon>ecological metagenomes</taxon>
    </lineage>
</organism>
<dbReference type="InterPro" id="IPR014942">
    <property type="entry name" value="AbiEii"/>
</dbReference>
<dbReference type="Gene3D" id="3.10.450.620">
    <property type="entry name" value="JHP933, nucleotidyltransferase-like core domain"/>
    <property type="match status" value="1"/>
</dbReference>
<dbReference type="EMBL" id="LAZR01000009">
    <property type="protein sequence ID" value="KKO08628.1"/>
    <property type="molecule type" value="Genomic_DNA"/>
</dbReference>
<gene>
    <name evidence="1" type="ORF">LCGC14_0045680</name>
</gene>
<evidence type="ECO:0000313" key="1">
    <source>
        <dbReference type="EMBL" id="KKO08628.1"/>
    </source>
</evidence>